<dbReference type="Gene3D" id="3.90.176.10">
    <property type="entry name" value="Toxin ADP-ribosyltransferase, Chain A, domain 1"/>
    <property type="match status" value="1"/>
</dbReference>
<dbReference type="GO" id="GO:0061630">
    <property type="term" value="F:ubiquitin protein ligase activity"/>
    <property type="evidence" value="ECO:0007669"/>
    <property type="project" value="TreeGrafter"/>
</dbReference>
<dbReference type="GO" id="GO:0005576">
    <property type="term" value="C:extracellular region"/>
    <property type="evidence" value="ECO:0007669"/>
    <property type="project" value="InterPro"/>
</dbReference>
<keyword evidence="1" id="KW-0677">Repeat</keyword>
<dbReference type="InterPro" id="IPR003540">
    <property type="entry name" value="ADP-ribosyltransferase"/>
</dbReference>
<dbReference type="PANTHER" id="PTHR24104:SF25">
    <property type="entry name" value="PROTEIN LIN-41"/>
    <property type="match status" value="1"/>
</dbReference>
<protein>
    <recommendedName>
        <fullName evidence="5">ADP ribosyltransferase domain-containing protein</fullName>
    </recommendedName>
</protein>
<dbReference type="Gene3D" id="1.25.40.10">
    <property type="entry name" value="Tetratricopeptide repeat domain"/>
    <property type="match status" value="1"/>
</dbReference>
<dbReference type="SUPFAM" id="SSF101898">
    <property type="entry name" value="NHL repeat"/>
    <property type="match status" value="1"/>
</dbReference>
<dbReference type="EMBL" id="CAJOBS010004790">
    <property type="protein sequence ID" value="CAF4888024.1"/>
    <property type="molecule type" value="Genomic_DNA"/>
</dbReference>
<evidence type="ECO:0000313" key="7">
    <source>
        <dbReference type="Proteomes" id="UP000663838"/>
    </source>
</evidence>
<feature type="repeat" description="NHL" evidence="3">
    <location>
        <begin position="720"/>
        <end position="751"/>
    </location>
</feature>
<comment type="caution">
    <text evidence="6">The sequence shown here is derived from an EMBL/GenBank/DDBJ whole genome shotgun (WGS) entry which is preliminary data.</text>
</comment>
<dbReference type="PROSITE" id="PS50005">
    <property type="entry name" value="TPR"/>
    <property type="match status" value="1"/>
</dbReference>
<feature type="repeat" description="NHL" evidence="3">
    <location>
        <begin position="763"/>
        <end position="801"/>
    </location>
</feature>
<dbReference type="Pfam" id="PF03496">
    <property type="entry name" value="ADPrib_exo_Tox"/>
    <property type="match status" value="1"/>
</dbReference>
<dbReference type="SUPFAM" id="SSF48452">
    <property type="entry name" value="TPR-like"/>
    <property type="match status" value="1"/>
</dbReference>
<dbReference type="GO" id="GO:0043161">
    <property type="term" value="P:proteasome-mediated ubiquitin-dependent protein catabolic process"/>
    <property type="evidence" value="ECO:0007669"/>
    <property type="project" value="TreeGrafter"/>
</dbReference>
<dbReference type="PROSITE" id="PS51125">
    <property type="entry name" value="NHL"/>
    <property type="match status" value="2"/>
</dbReference>
<dbReference type="PROSITE" id="PS51996">
    <property type="entry name" value="TR_MART"/>
    <property type="match status" value="1"/>
</dbReference>
<dbReference type="InterPro" id="IPR001258">
    <property type="entry name" value="NHL_repeat"/>
</dbReference>
<evidence type="ECO:0000256" key="3">
    <source>
        <dbReference type="PROSITE-ProRule" id="PRU00504"/>
    </source>
</evidence>
<dbReference type="Pfam" id="PF13424">
    <property type="entry name" value="TPR_12"/>
    <property type="match status" value="1"/>
</dbReference>
<dbReference type="InterPro" id="IPR011990">
    <property type="entry name" value="TPR-like_helical_dom_sf"/>
</dbReference>
<name>A0A821UDS2_9BILA</name>
<feature type="repeat" description="TPR" evidence="2">
    <location>
        <begin position="410"/>
        <end position="443"/>
    </location>
</feature>
<gene>
    <name evidence="6" type="ORF">TOA249_LOCUS29780</name>
</gene>
<dbReference type="GO" id="GO:0008270">
    <property type="term" value="F:zinc ion binding"/>
    <property type="evidence" value="ECO:0007669"/>
    <property type="project" value="UniProtKB-KW"/>
</dbReference>
<reference evidence="6" key="1">
    <citation type="submission" date="2021-02" db="EMBL/GenBank/DDBJ databases">
        <authorList>
            <person name="Nowell W R."/>
        </authorList>
    </citation>
    <scope>NUCLEOTIDE SEQUENCE</scope>
</reference>
<evidence type="ECO:0000259" key="5">
    <source>
        <dbReference type="Pfam" id="PF03496"/>
    </source>
</evidence>
<dbReference type="InterPro" id="IPR019734">
    <property type="entry name" value="TPR_rpt"/>
</dbReference>
<feature type="non-terminal residue" evidence="6">
    <location>
        <position position="1"/>
    </location>
</feature>
<dbReference type="SUPFAM" id="SSF56399">
    <property type="entry name" value="ADP-ribosylation"/>
    <property type="match status" value="1"/>
</dbReference>
<dbReference type="GO" id="GO:0000209">
    <property type="term" value="P:protein polyubiquitination"/>
    <property type="evidence" value="ECO:0007669"/>
    <property type="project" value="TreeGrafter"/>
</dbReference>
<dbReference type="Proteomes" id="UP000663838">
    <property type="component" value="Unassembled WGS sequence"/>
</dbReference>
<evidence type="ECO:0000256" key="4">
    <source>
        <dbReference type="SAM" id="MobiDB-lite"/>
    </source>
</evidence>
<keyword evidence="2" id="KW-0802">TPR repeat</keyword>
<accession>A0A821UDS2</accession>
<dbReference type="InterPro" id="IPR011042">
    <property type="entry name" value="6-blade_b-propeller_TolB-like"/>
</dbReference>
<dbReference type="AlphaFoldDB" id="A0A821UDS2"/>
<dbReference type="Gene3D" id="2.120.10.30">
    <property type="entry name" value="TolB, C-terminal domain"/>
    <property type="match status" value="2"/>
</dbReference>
<feature type="region of interest" description="Disordered" evidence="4">
    <location>
        <begin position="756"/>
        <end position="775"/>
    </location>
</feature>
<evidence type="ECO:0000256" key="2">
    <source>
        <dbReference type="PROSITE-ProRule" id="PRU00339"/>
    </source>
</evidence>
<organism evidence="6 7">
    <name type="scientific">Rotaria socialis</name>
    <dbReference type="NCBI Taxonomy" id="392032"/>
    <lineage>
        <taxon>Eukaryota</taxon>
        <taxon>Metazoa</taxon>
        <taxon>Spiralia</taxon>
        <taxon>Gnathifera</taxon>
        <taxon>Rotifera</taxon>
        <taxon>Eurotatoria</taxon>
        <taxon>Bdelloidea</taxon>
        <taxon>Philodinida</taxon>
        <taxon>Philodinidae</taxon>
        <taxon>Rotaria</taxon>
    </lineage>
</organism>
<evidence type="ECO:0000313" key="6">
    <source>
        <dbReference type="EMBL" id="CAF4888024.1"/>
    </source>
</evidence>
<dbReference type="Pfam" id="PF01436">
    <property type="entry name" value="NHL"/>
    <property type="match status" value="2"/>
</dbReference>
<proteinExistence type="predicted"/>
<feature type="domain" description="ADP ribosyltransferase" evidence="5">
    <location>
        <begin position="221"/>
        <end position="377"/>
    </location>
</feature>
<dbReference type="InterPro" id="IPR050952">
    <property type="entry name" value="TRIM-NHL_E3_ligases"/>
</dbReference>
<dbReference type="PANTHER" id="PTHR24104">
    <property type="entry name" value="E3 UBIQUITIN-PROTEIN LIGASE NHLRC1-RELATED"/>
    <property type="match status" value="1"/>
</dbReference>
<dbReference type="CDD" id="cd05819">
    <property type="entry name" value="NHL"/>
    <property type="match status" value="1"/>
</dbReference>
<evidence type="ECO:0000256" key="1">
    <source>
        <dbReference type="ARBA" id="ARBA00022737"/>
    </source>
</evidence>
<sequence length="801" mass="91271">SSIKMAVATISDEDFDTNNDDRYLEFFCLIWLDDNINAKETRDTEQNLRSIINNLKKFQDVKQCQEFIERRSQNDRLILIVSGQLGKKIIPCIHQIRQVISVYVYCMNKKSNEAWACKFAKVKGVEIDLDKLVSRIKTDHKIQKKVEEPLSINIFTASADSGTSTMEVNGEFVFSQVLIDCLLRLKSTQVDTKELINHCKNVYEDNQIELSNISEFQQDYSPKKVLRWYTRESFFYKTLNAALRTQNIHLIFLFRSFIADLHQQLQDYQAKHRLRVYRSQVISNDELKILKQSLGQLISINSFFSTSTDYWKALSFLDLSDASGDLERILFEIKADPKIVTTQPFADISKHSEFSDEAEVLFMIGSIFRLKSIKRDENQVWIIQMTLCNDDEHDLKQVLTYMKQQIGSGETNLRTLGKVLCRMGKFDLAEKYLKRLLKELPSNHPLISSVYEDLGQLASQTGHFNMSVQWHQKSLAFKNEIELSTNSNINEIKTFSTKSIPSTHSKEKTKRIQDSVSITGGHTSDNQLNCPYGIYVDDDNQSIFIADWGNHRIVEWKCDTKNSQVVAGGNGNGNRMDQLSFPTGVIVDKKDDSLIICDWGNRRVVRWPRRNSTNVLTLISNIRCSHLAMDNDGDLYVSDTEKHEVKRWKKGQRDGTTVAGGNGKGYSLNQLDTPSYIFVDQDYAIYISDENNHRVMKWINGTKEGRLVAGGQGDGNSLTQLSRPAGVIVDQLGRVYVSDSRNHRIMRWSKGSKDGSIVAGGNGKTGQPNELNGPNGLSFDRQGNLYVASQGNHLIQKFSVD</sequence>